<dbReference type="Pfam" id="PF00400">
    <property type="entry name" value="WD40"/>
    <property type="match status" value="2"/>
</dbReference>
<evidence type="ECO:0000256" key="4">
    <source>
        <dbReference type="ARBA" id="ARBA00041558"/>
    </source>
</evidence>
<dbReference type="PANTHER" id="PTHR13211">
    <property type="entry name" value="TELOMERASE CAJAL BODY PROTEIN 1"/>
    <property type="match status" value="1"/>
</dbReference>
<keyword evidence="1 5" id="KW-0853">WD repeat</keyword>
<dbReference type="GO" id="GO:0015030">
    <property type="term" value="C:Cajal body"/>
    <property type="evidence" value="ECO:0007669"/>
    <property type="project" value="TreeGrafter"/>
</dbReference>
<comment type="caution">
    <text evidence="7">The sequence shown here is derived from an EMBL/GenBank/DDBJ whole genome shotgun (WGS) entry which is preliminary data.</text>
</comment>
<feature type="repeat" description="WD" evidence="5">
    <location>
        <begin position="261"/>
        <end position="296"/>
    </location>
</feature>
<feature type="region of interest" description="Disordered" evidence="6">
    <location>
        <begin position="407"/>
        <end position="455"/>
    </location>
</feature>
<dbReference type="PANTHER" id="PTHR13211:SF0">
    <property type="entry name" value="TELOMERASE CAJAL BODY PROTEIN 1"/>
    <property type="match status" value="1"/>
</dbReference>
<sequence>MGEISMEIEPVDAGENLNHDETAAAVVEQSETLVTNEQNLYQYPSLFTSKTLIELSNSSWSRSNKAKNDVQPYLRGCKWSPDGTCCLTVVNNDGVHVTELSRDLYTGNVAANRIIDVMDSVIHIKEAGLIYDFCWFPLMNSGIPESCCWLTTRQNGPVQMWDAFDGSLRCSYRGFNAVDQMEPAISVTFTKDGSKIIAGYKKFLRTFDVDRPGRDFAEHKVGSPAACFDTCDNLLAVGSWNTSISLYNVNEMGTYKSIGKMHGHGGGVTQVKFAPDGLRLVSGARKDHRLLVWDIRYYRRPLNILTRVVDTNQRVYFDISPCGKYLVTGGTDGVLKVWDEDQVQWKSSLDTTDDHGDNATYKFPLHQDCCNSVSIHPLRPILATGSGQYHLVDPLLSPEKKCTSEVKKVGNGVATTNNASSEDAEKSNNDTNNTTNEMELDENNDDRGSESKTDMRYSALSENSLVFWWIGEVADLT</sequence>
<dbReference type="SUPFAM" id="SSF50978">
    <property type="entry name" value="WD40 repeat-like"/>
    <property type="match status" value="1"/>
</dbReference>
<dbReference type="STRING" id="7102.A0A2A4JTH1"/>
<evidence type="ECO:0000256" key="6">
    <source>
        <dbReference type="SAM" id="MobiDB-lite"/>
    </source>
</evidence>
<dbReference type="Gene3D" id="2.130.10.10">
    <property type="entry name" value="YVTN repeat-like/Quinoprotein amine dehydrogenase"/>
    <property type="match status" value="2"/>
</dbReference>
<evidence type="ECO:0000256" key="3">
    <source>
        <dbReference type="ARBA" id="ARBA00038279"/>
    </source>
</evidence>
<dbReference type="InterPro" id="IPR001680">
    <property type="entry name" value="WD40_rpt"/>
</dbReference>
<feature type="compositionally biased region" description="Basic and acidic residues" evidence="6">
    <location>
        <begin position="445"/>
        <end position="455"/>
    </location>
</feature>
<feature type="repeat" description="WD" evidence="5">
    <location>
        <begin position="320"/>
        <end position="339"/>
    </location>
</feature>
<protein>
    <recommendedName>
        <fullName evidence="4">WD repeat-containing protein 79</fullName>
    </recommendedName>
</protein>
<name>A0A2A4JTH1_HELVI</name>
<evidence type="ECO:0000256" key="5">
    <source>
        <dbReference type="PROSITE-ProRule" id="PRU00221"/>
    </source>
</evidence>
<dbReference type="InterPro" id="IPR051150">
    <property type="entry name" value="SWT21/TCAB1_mRNA_Telomere"/>
</dbReference>
<proteinExistence type="inferred from homology"/>
<dbReference type="InterPro" id="IPR019775">
    <property type="entry name" value="WD40_repeat_CS"/>
</dbReference>
<dbReference type="InterPro" id="IPR036322">
    <property type="entry name" value="WD40_repeat_dom_sf"/>
</dbReference>
<evidence type="ECO:0000256" key="1">
    <source>
        <dbReference type="ARBA" id="ARBA00022574"/>
    </source>
</evidence>
<keyword evidence="2" id="KW-0677">Repeat</keyword>
<comment type="similarity">
    <text evidence="3">Belongs to the TCAB1 family.</text>
</comment>
<dbReference type="SMART" id="SM00320">
    <property type="entry name" value="WD40"/>
    <property type="match status" value="5"/>
</dbReference>
<dbReference type="AlphaFoldDB" id="A0A2A4JTH1"/>
<evidence type="ECO:0000313" key="7">
    <source>
        <dbReference type="EMBL" id="PCG74914.1"/>
    </source>
</evidence>
<accession>A0A2A4JTH1</accession>
<dbReference type="InterPro" id="IPR015943">
    <property type="entry name" value="WD40/YVTN_repeat-like_dom_sf"/>
</dbReference>
<organism evidence="7">
    <name type="scientific">Heliothis virescens</name>
    <name type="common">Tobacco budworm moth</name>
    <dbReference type="NCBI Taxonomy" id="7102"/>
    <lineage>
        <taxon>Eukaryota</taxon>
        <taxon>Metazoa</taxon>
        <taxon>Ecdysozoa</taxon>
        <taxon>Arthropoda</taxon>
        <taxon>Hexapoda</taxon>
        <taxon>Insecta</taxon>
        <taxon>Pterygota</taxon>
        <taxon>Neoptera</taxon>
        <taxon>Endopterygota</taxon>
        <taxon>Lepidoptera</taxon>
        <taxon>Glossata</taxon>
        <taxon>Ditrysia</taxon>
        <taxon>Noctuoidea</taxon>
        <taxon>Noctuidae</taxon>
        <taxon>Heliothinae</taxon>
        <taxon>Heliothis</taxon>
    </lineage>
</organism>
<dbReference type="PROSITE" id="PS00678">
    <property type="entry name" value="WD_REPEATS_1"/>
    <property type="match status" value="1"/>
</dbReference>
<evidence type="ECO:0000256" key="2">
    <source>
        <dbReference type="ARBA" id="ARBA00022737"/>
    </source>
</evidence>
<dbReference type="PROSITE" id="PS50082">
    <property type="entry name" value="WD_REPEATS_2"/>
    <property type="match status" value="2"/>
</dbReference>
<gene>
    <name evidence="7" type="ORF">B5V51_12573</name>
</gene>
<dbReference type="EMBL" id="NWSH01000670">
    <property type="protein sequence ID" value="PCG74914.1"/>
    <property type="molecule type" value="Genomic_DNA"/>
</dbReference>
<dbReference type="GO" id="GO:0030576">
    <property type="term" value="P:Cajal body organization"/>
    <property type="evidence" value="ECO:0007669"/>
    <property type="project" value="TreeGrafter"/>
</dbReference>
<reference evidence="7" key="1">
    <citation type="submission" date="2017-09" db="EMBL/GenBank/DDBJ databases">
        <title>Contemporary evolution of a Lepidopteran species, Heliothis virescens, in response to modern agricultural practices.</title>
        <authorList>
            <person name="Fritz M.L."/>
            <person name="Deyonke A.M."/>
            <person name="Papanicolaou A."/>
            <person name="Micinski S."/>
            <person name="Westbrook J."/>
            <person name="Gould F."/>
        </authorList>
    </citation>
    <scope>NUCLEOTIDE SEQUENCE [LARGE SCALE GENOMIC DNA]</scope>
    <source>
        <strain evidence="7">HvINT-</strain>
        <tissue evidence="7">Whole body</tissue>
    </source>
</reference>
<dbReference type="GO" id="GO:0003723">
    <property type="term" value="F:RNA binding"/>
    <property type="evidence" value="ECO:0007669"/>
    <property type="project" value="TreeGrafter"/>
</dbReference>